<evidence type="ECO:0000313" key="4">
    <source>
        <dbReference type="Proteomes" id="UP000030653"/>
    </source>
</evidence>
<feature type="domain" description="Protein kinase" evidence="2">
    <location>
        <begin position="1"/>
        <end position="367"/>
    </location>
</feature>
<name>M5GGW2_DACPD</name>
<evidence type="ECO:0000313" key="3">
    <source>
        <dbReference type="EMBL" id="EJU06183.1"/>
    </source>
</evidence>
<dbReference type="InterPro" id="IPR011009">
    <property type="entry name" value="Kinase-like_dom_sf"/>
</dbReference>
<dbReference type="EMBL" id="JH795855">
    <property type="protein sequence ID" value="EJU06183.1"/>
    <property type="molecule type" value="Genomic_DNA"/>
</dbReference>
<reference evidence="3 4" key="1">
    <citation type="journal article" date="2012" name="Science">
        <title>The Paleozoic origin of enzymatic lignin decomposition reconstructed from 31 fungal genomes.</title>
        <authorList>
            <person name="Floudas D."/>
            <person name="Binder M."/>
            <person name="Riley R."/>
            <person name="Barry K."/>
            <person name="Blanchette R.A."/>
            <person name="Henrissat B."/>
            <person name="Martinez A.T."/>
            <person name="Otillar R."/>
            <person name="Spatafora J.W."/>
            <person name="Yadav J.S."/>
            <person name="Aerts A."/>
            <person name="Benoit I."/>
            <person name="Boyd A."/>
            <person name="Carlson A."/>
            <person name="Copeland A."/>
            <person name="Coutinho P.M."/>
            <person name="de Vries R.P."/>
            <person name="Ferreira P."/>
            <person name="Findley K."/>
            <person name="Foster B."/>
            <person name="Gaskell J."/>
            <person name="Glotzer D."/>
            <person name="Gorecki P."/>
            <person name="Heitman J."/>
            <person name="Hesse C."/>
            <person name="Hori C."/>
            <person name="Igarashi K."/>
            <person name="Jurgens J.A."/>
            <person name="Kallen N."/>
            <person name="Kersten P."/>
            <person name="Kohler A."/>
            <person name="Kuees U."/>
            <person name="Kumar T.K.A."/>
            <person name="Kuo A."/>
            <person name="LaButti K."/>
            <person name="Larrondo L.F."/>
            <person name="Lindquist E."/>
            <person name="Ling A."/>
            <person name="Lombard V."/>
            <person name="Lucas S."/>
            <person name="Lundell T."/>
            <person name="Martin R."/>
            <person name="McLaughlin D.J."/>
            <person name="Morgenstern I."/>
            <person name="Morin E."/>
            <person name="Murat C."/>
            <person name="Nagy L.G."/>
            <person name="Nolan M."/>
            <person name="Ohm R.A."/>
            <person name="Patyshakuliyeva A."/>
            <person name="Rokas A."/>
            <person name="Ruiz-Duenas F.J."/>
            <person name="Sabat G."/>
            <person name="Salamov A."/>
            <person name="Samejima M."/>
            <person name="Schmutz J."/>
            <person name="Slot J.C."/>
            <person name="St John F."/>
            <person name="Stenlid J."/>
            <person name="Sun H."/>
            <person name="Sun S."/>
            <person name="Syed K."/>
            <person name="Tsang A."/>
            <person name="Wiebenga A."/>
            <person name="Young D."/>
            <person name="Pisabarro A."/>
            <person name="Eastwood D.C."/>
            <person name="Martin F."/>
            <person name="Cullen D."/>
            <person name="Grigoriev I.V."/>
            <person name="Hibbett D.S."/>
        </authorList>
    </citation>
    <scope>NUCLEOTIDE SEQUENCE [LARGE SCALE GENOMIC DNA]</scope>
    <source>
        <strain evidence="3 4">DJM-731 SS1</strain>
    </source>
</reference>
<organism evidence="3 4">
    <name type="scientific">Dacryopinax primogenitus (strain DJM 731)</name>
    <name type="common">Brown rot fungus</name>
    <dbReference type="NCBI Taxonomy" id="1858805"/>
    <lineage>
        <taxon>Eukaryota</taxon>
        <taxon>Fungi</taxon>
        <taxon>Dikarya</taxon>
        <taxon>Basidiomycota</taxon>
        <taxon>Agaricomycotina</taxon>
        <taxon>Dacrymycetes</taxon>
        <taxon>Dacrymycetales</taxon>
        <taxon>Dacrymycetaceae</taxon>
        <taxon>Dacryopinax</taxon>
    </lineage>
</organism>
<dbReference type="InterPro" id="IPR008271">
    <property type="entry name" value="Ser/Thr_kinase_AS"/>
</dbReference>
<dbReference type="Proteomes" id="UP000030653">
    <property type="component" value="Unassembled WGS sequence"/>
</dbReference>
<proteinExistence type="predicted"/>
<dbReference type="PROSITE" id="PS50011">
    <property type="entry name" value="PROTEIN_KINASE_DOM"/>
    <property type="match status" value="1"/>
</dbReference>
<dbReference type="HOGENOM" id="CLU_739721_0_0_1"/>
<evidence type="ECO:0000259" key="2">
    <source>
        <dbReference type="PROSITE" id="PS50011"/>
    </source>
</evidence>
<dbReference type="AlphaFoldDB" id="M5GGW2"/>
<feature type="compositionally biased region" description="Pro residues" evidence="1">
    <location>
        <begin position="256"/>
        <end position="265"/>
    </location>
</feature>
<feature type="region of interest" description="Disordered" evidence="1">
    <location>
        <begin position="245"/>
        <end position="318"/>
    </location>
</feature>
<feature type="compositionally biased region" description="Basic and acidic residues" evidence="1">
    <location>
        <begin position="158"/>
        <end position="177"/>
    </location>
</feature>
<feature type="compositionally biased region" description="Low complexity" evidence="1">
    <location>
        <begin position="266"/>
        <end position="276"/>
    </location>
</feature>
<dbReference type="GO" id="GO:0044773">
    <property type="term" value="P:mitotic DNA damage checkpoint signaling"/>
    <property type="evidence" value="ECO:0007669"/>
    <property type="project" value="TreeGrafter"/>
</dbReference>
<dbReference type="SMART" id="SM00220">
    <property type="entry name" value="S_TKc"/>
    <property type="match status" value="1"/>
</dbReference>
<keyword evidence="3" id="KW-0418">Kinase</keyword>
<keyword evidence="4" id="KW-1185">Reference proteome</keyword>
<dbReference type="InterPro" id="IPR000719">
    <property type="entry name" value="Prot_kinase_dom"/>
</dbReference>
<gene>
    <name evidence="3" type="ORF">DACRYDRAFT_19460</name>
</gene>
<dbReference type="GO" id="GO:0005634">
    <property type="term" value="C:nucleus"/>
    <property type="evidence" value="ECO:0007669"/>
    <property type="project" value="TreeGrafter"/>
</dbReference>
<feature type="compositionally biased region" description="Low complexity" evidence="1">
    <location>
        <begin position="284"/>
        <end position="293"/>
    </location>
</feature>
<dbReference type="GO" id="GO:0005524">
    <property type="term" value="F:ATP binding"/>
    <property type="evidence" value="ECO:0007669"/>
    <property type="project" value="InterPro"/>
</dbReference>
<sequence length="374" mass="39754">MALAYVHSCGVLHTDVKPQNVLLSYTTPPGRDSGLTLNAGAGPVQVEYSARLADFGSALLLPPFTASSPTDGLGLGTPGYTAPELLLPPGSCSFSYSADVFSLGVVLGVLLFGREPYARLVGRGRGRLEMMRWAKKGGYWAYEEGVRLASVGELGQPRGEDEAGEEERVPRLGRNDLLELLANDGTERQEEELEEREDVVWPSPPELKLDPSSSEDSLTPGAANVEERNIPELVLSRVPHHLSGNPMVPLGVKEPIPLPSPPNSPPKSAANATTAHAHTRTRTSLHTPTTHSSQGVLSPPPPLTSPATPSAPYADGSPPIFFLGPSTLTGQPERAPDALVSLVKRMCSPNSEGRPEMDEVVSVLGALREAYCLV</sequence>
<dbReference type="PANTHER" id="PTHR44167">
    <property type="entry name" value="OVARIAN-SPECIFIC SERINE/THREONINE-PROTEIN KINASE LOK-RELATED"/>
    <property type="match status" value="1"/>
</dbReference>
<evidence type="ECO:0000256" key="1">
    <source>
        <dbReference type="SAM" id="MobiDB-lite"/>
    </source>
</evidence>
<dbReference type="SUPFAM" id="SSF56112">
    <property type="entry name" value="Protein kinase-like (PK-like)"/>
    <property type="match status" value="1"/>
</dbReference>
<dbReference type="RefSeq" id="XP_040633077.1">
    <property type="nucleotide sequence ID" value="XM_040771520.1"/>
</dbReference>
<accession>M5GGW2</accession>
<dbReference type="PROSITE" id="PS00108">
    <property type="entry name" value="PROTEIN_KINASE_ST"/>
    <property type="match status" value="1"/>
</dbReference>
<dbReference type="STRING" id="1858805.M5GGW2"/>
<dbReference type="OrthoDB" id="4062651at2759"/>
<keyword evidence="3" id="KW-0808">Transferase</keyword>
<dbReference type="GeneID" id="63686582"/>
<protein>
    <submittedName>
        <fullName evidence="3">Kinase-like protein</fullName>
    </submittedName>
</protein>
<feature type="region of interest" description="Disordered" evidence="1">
    <location>
        <begin position="153"/>
        <end position="225"/>
    </location>
</feature>
<dbReference type="PANTHER" id="PTHR44167:SF30">
    <property type="entry name" value="PHOSPHORYLASE KINASE"/>
    <property type="match status" value="1"/>
</dbReference>
<dbReference type="Pfam" id="PF00069">
    <property type="entry name" value="Pkinase"/>
    <property type="match status" value="1"/>
</dbReference>
<dbReference type="Gene3D" id="1.10.510.10">
    <property type="entry name" value="Transferase(Phosphotransferase) domain 1"/>
    <property type="match status" value="1"/>
</dbReference>
<dbReference type="GO" id="GO:0004674">
    <property type="term" value="F:protein serine/threonine kinase activity"/>
    <property type="evidence" value="ECO:0007669"/>
    <property type="project" value="TreeGrafter"/>
</dbReference>